<dbReference type="PANTHER" id="PTHR13890:SF2">
    <property type="entry name" value="MAGNESIUM TRANSPORTER MRS2-4-RELATED"/>
    <property type="match status" value="1"/>
</dbReference>
<comment type="caution">
    <text evidence="9">The sequence shown here is derived from an EMBL/GenBank/DDBJ whole genome shotgun (WGS) entry which is preliminary data.</text>
</comment>
<dbReference type="Proteomes" id="UP000626092">
    <property type="component" value="Unassembled WGS sequence"/>
</dbReference>
<evidence type="ECO:0000313" key="9">
    <source>
        <dbReference type="EMBL" id="KAF7126958.1"/>
    </source>
</evidence>
<keyword evidence="7" id="KW-0175">Coiled coil</keyword>
<sequence length="474" mass="52478">MGKGPFSFRRTTSRHRPKKSAEPPQAAGIEVTALAAAASANNSIAAAVVSAAGKPKKKAGGARLWMRFDRFGQSELIECDKSTIIKRVSIPARDLRILGPVFSHSSNILAREKAMVVNLEFIKAIVTAEEVLLLDPLRQEVLPFVDQLRQQIPHKTLSRIQGGGQTTALDNEMNLSTGGQWLPVPEAVEGLQCELPFEFQVLEIALEVVCTYLDSSVADLERDAYPVLDELARNVSTKNLEHVRSLKSNLTRLLARVQKVRDEIEHLLDDNEDMAHLYLTRRWIQSQQSEALLGAAVSNSIVSGGPHLRHINSNRSASLMSSNYVDDHDVEDLEMLLEAYFMQLDGTRNKILSVSSILLDYGVSRIHVLCSRVVALVVILSQVREYIDDTEDYVNIQLDNQRNELIQLQLTLTIASFAIAVETMIAGAFGMNIPCQLYSIDGVFNTFVGVLTAACVLLFLLVLGYARWKKLLGS</sequence>
<feature type="coiled-coil region" evidence="7">
    <location>
        <begin position="243"/>
        <end position="270"/>
    </location>
</feature>
<keyword evidence="10" id="KW-1185">Reference proteome</keyword>
<dbReference type="OrthoDB" id="10251508at2759"/>
<dbReference type="EMBL" id="WJXA01000011">
    <property type="protein sequence ID" value="KAF7126958.1"/>
    <property type="molecule type" value="Genomic_DNA"/>
</dbReference>
<keyword evidence="4 6" id="KW-1133">Transmembrane helix</keyword>
<dbReference type="FunFam" id="2.40.128.330:FF:000001">
    <property type="entry name" value="Magnesium transporter MRS2-1"/>
    <property type="match status" value="1"/>
</dbReference>
<dbReference type="GO" id="GO:0016020">
    <property type="term" value="C:membrane"/>
    <property type="evidence" value="ECO:0007669"/>
    <property type="project" value="UniProtKB-SubCell"/>
</dbReference>
<keyword evidence="6" id="KW-0813">Transport</keyword>
<evidence type="ECO:0000256" key="4">
    <source>
        <dbReference type="ARBA" id="ARBA00022989"/>
    </source>
</evidence>
<proteinExistence type="inferred from homology"/>
<protein>
    <recommendedName>
        <fullName evidence="6">Magnesium transporter</fullName>
    </recommendedName>
</protein>
<comment type="subcellular location">
    <subcellularLocation>
        <location evidence="1 6">Membrane</location>
        <topology evidence="1 6">Multi-pass membrane protein</topology>
    </subcellularLocation>
</comment>
<dbReference type="PANTHER" id="PTHR13890">
    <property type="entry name" value="RNA SPLICING PROTEIN MRS2, MITOCHONDRIAL"/>
    <property type="match status" value="1"/>
</dbReference>
<evidence type="ECO:0000256" key="3">
    <source>
        <dbReference type="ARBA" id="ARBA00022692"/>
    </source>
</evidence>
<feature type="transmembrane region" description="Helical" evidence="6">
    <location>
        <begin position="410"/>
        <end position="431"/>
    </location>
</feature>
<dbReference type="Gene3D" id="1.20.58.340">
    <property type="entry name" value="Magnesium transport protein CorA, transmembrane region"/>
    <property type="match status" value="1"/>
</dbReference>
<feature type="region of interest" description="Disordered" evidence="8">
    <location>
        <begin position="1"/>
        <end position="25"/>
    </location>
</feature>
<reference evidence="9" key="1">
    <citation type="submission" date="2019-11" db="EMBL/GenBank/DDBJ databases">
        <authorList>
            <person name="Liu Y."/>
            <person name="Hou J."/>
            <person name="Li T.-Q."/>
            <person name="Guan C.-H."/>
            <person name="Wu X."/>
            <person name="Wu H.-Z."/>
            <person name="Ling F."/>
            <person name="Zhang R."/>
            <person name="Shi X.-G."/>
            <person name="Ren J.-P."/>
            <person name="Chen E.-F."/>
            <person name="Sun J.-M."/>
        </authorList>
    </citation>
    <scope>NUCLEOTIDE SEQUENCE</scope>
    <source>
        <strain evidence="9">Adult_tree_wgs_1</strain>
        <tissue evidence="9">Leaves</tissue>
    </source>
</reference>
<dbReference type="CDD" id="cd12823">
    <property type="entry name" value="Mrs2_Mfm1p-like"/>
    <property type="match status" value="1"/>
</dbReference>
<dbReference type="InterPro" id="IPR045863">
    <property type="entry name" value="CorA_TM1_TM2"/>
</dbReference>
<dbReference type="InterPro" id="IPR039204">
    <property type="entry name" value="MRS2-like"/>
</dbReference>
<evidence type="ECO:0000313" key="10">
    <source>
        <dbReference type="Proteomes" id="UP000626092"/>
    </source>
</evidence>
<keyword evidence="5 6" id="KW-0472">Membrane</keyword>
<name>A0A834GA36_RHOSS</name>
<keyword evidence="3 6" id="KW-0812">Transmembrane</keyword>
<accession>A0A834GA36</accession>
<feature type="transmembrane region" description="Helical" evidence="6">
    <location>
        <begin position="443"/>
        <end position="466"/>
    </location>
</feature>
<dbReference type="GO" id="GO:0015095">
    <property type="term" value="F:magnesium ion transmembrane transporter activity"/>
    <property type="evidence" value="ECO:0007669"/>
    <property type="project" value="TreeGrafter"/>
</dbReference>
<dbReference type="AlphaFoldDB" id="A0A834GA36"/>
<dbReference type="SUPFAM" id="SSF144083">
    <property type="entry name" value="Magnesium transport protein CorA, transmembrane region"/>
    <property type="match status" value="1"/>
</dbReference>
<keyword evidence="6" id="KW-0460">Magnesium</keyword>
<evidence type="ECO:0000256" key="5">
    <source>
        <dbReference type="ARBA" id="ARBA00023136"/>
    </source>
</evidence>
<evidence type="ECO:0000256" key="2">
    <source>
        <dbReference type="ARBA" id="ARBA00007535"/>
    </source>
</evidence>
<organism evidence="9 10">
    <name type="scientific">Rhododendron simsii</name>
    <name type="common">Sims's rhododendron</name>
    <dbReference type="NCBI Taxonomy" id="118357"/>
    <lineage>
        <taxon>Eukaryota</taxon>
        <taxon>Viridiplantae</taxon>
        <taxon>Streptophyta</taxon>
        <taxon>Embryophyta</taxon>
        <taxon>Tracheophyta</taxon>
        <taxon>Spermatophyta</taxon>
        <taxon>Magnoliopsida</taxon>
        <taxon>eudicotyledons</taxon>
        <taxon>Gunneridae</taxon>
        <taxon>Pentapetalae</taxon>
        <taxon>asterids</taxon>
        <taxon>Ericales</taxon>
        <taxon>Ericaceae</taxon>
        <taxon>Ericoideae</taxon>
        <taxon>Rhodoreae</taxon>
        <taxon>Rhododendron</taxon>
    </lineage>
</organism>
<comment type="similarity">
    <text evidence="2 6">Belongs to the CorA metal ion transporter (MIT) (TC 1.A.35.5) family.</text>
</comment>
<evidence type="ECO:0000256" key="7">
    <source>
        <dbReference type="SAM" id="Coils"/>
    </source>
</evidence>
<dbReference type="Gene3D" id="2.40.128.330">
    <property type="match status" value="1"/>
</dbReference>
<comment type="function">
    <text evidence="6">Magnesium transporter that may mediate the influx of magnesium.</text>
</comment>
<evidence type="ECO:0000256" key="6">
    <source>
        <dbReference type="RuleBase" id="RU366041"/>
    </source>
</evidence>
<gene>
    <name evidence="9" type="ORF">RHSIM_Rhsim11G0126500</name>
</gene>
<keyword evidence="6" id="KW-0406">Ion transport</keyword>
<dbReference type="Pfam" id="PF22099">
    <property type="entry name" value="MRS2-like"/>
    <property type="match status" value="1"/>
</dbReference>
<evidence type="ECO:0000256" key="1">
    <source>
        <dbReference type="ARBA" id="ARBA00004141"/>
    </source>
</evidence>
<evidence type="ECO:0000256" key="8">
    <source>
        <dbReference type="SAM" id="MobiDB-lite"/>
    </source>
</evidence>